<organism evidence="4 5">
    <name type="scientific">Cymbomonas tetramitiformis</name>
    <dbReference type="NCBI Taxonomy" id="36881"/>
    <lineage>
        <taxon>Eukaryota</taxon>
        <taxon>Viridiplantae</taxon>
        <taxon>Chlorophyta</taxon>
        <taxon>Pyramimonadophyceae</taxon>
        <taxon>Pyramimonadales</taxon>
        <taxon>Pyramimonadaceae</taxon>
        <taxon>Cymbomonas</taxon>
    </lineage>
</organism>
<dbReference type="GO" id="GO:0005739">
    <property type="term" value="C:mitochondrion"/>
    <property type="evidence" value="ECO:0007669"/>
    <property type="project" value="TreeGrafter"/>
</dbReference>
<evidence type="ECO:0000313" key="4">
    <source>
        <dbReference type="EMBL" id="KAK3286663.1"/>
    </source>
</evidence>
<dbReference type="Gene3D" id="3.40.50.720">
    <property type="entry name" value="NAD(P)-binding Rossmann-like Domain"/>
    <property type="match status" value="1"/>
</dbReference>
<reference evidence="4 5" key="1">
    <citation type="journal article" date="2015" name="Genome Biol. Evol.">
        <title>Comparative Genomics of a Bacterivorous Green Alga Reveals Evolutionary Causalities and Consequences of Phago-Mixotrophic Mode of Nutrition.</title>
        <authorList>
            <person name="Burns J.A."/>
            <person name="Paasch A."/>
            <person name="Narechania A."/>
            <person name="Kim E."/>
        </authorList>
    </citation>
    <scope>NUCLEOTIDE SEQUENCE [LARGE SCALE GENOMIC DNA]</scope>
    <source>
        <strain evidence="4 5">PLY_AMNH</strain>
    </source>
</reference>
<evidence type="ECO:0000256" key="1">
    <source>
        <dbReference type="ARBA" id="ARBA00006382"/>
    </source>
</evidence>
<keyword evidence="5" id="KW-1185">Reference proteome</keyword>
<keyword evidence="2" id="KW-0560">Oxidoreductase</keyword>
<evidence type="ECO:0000313" key="5">
    <source>
        <dbReference type="Proteomes" id="UP001190700"/>
    </source>
</evidence>
<dbReference type="GO" id="GO:0004352">
    <property type="term" value="F:glutamate dehydrogenase (NAD+) activity"/>
    <property type="evidence" value="ECO:0007669"/>
    <property type="project" value="TreeGrafter"/>
</dbReference>
<accession>A0AAE0GYR0</accession>
<dbReference type="PANTHER" id="PTHR11606">
    <property type="entry name" value="GLUTAMATE DEHYDROGENASE"/>
    <property type="match status" value="1"/>
</dbReference>
<feature type="domain" description="Glutamate/phenylalanine/leucine/valine/L-tryptophan dehydrogenase C-terminal" evidence="3">
    <location>
        <begin position="628"/>
        <end position="881"/>
    </location>
</feature>
<dbReference type="GO" id="GO:0006538">
    <property type="term" value="P:L-glutamate catabolic process"/>
    <property type="evidence" value="ECO:0007669"/>
    <property type="project" value="TreeGrafter"/>
</dbReference>
<dbReference type="Pfam" id="PF00208">
    <property type="entry name" value="ELFV_dehydrog"/>
    <property type="match status" value="1"/>
</dbReference>
<sequence length="1058" mass="117652">MSRLSSSGRAVANLYYLSRRISSRSYWATSDSSAVGSKFTTATRTFSAEMPKWNSADDQRQLAMIYSLERQQRATAEQVVPWFLDNMPKEYFDRVPAALQERHLHAIASLNMTGAVPEMTIITEDEVSVILPYDRPGLLTTLLESLQQHPNIGSTKRVSSIDCFSTRDGRLHIDVISFSKSDTSIRGKAENLNQSTECFQDIYNAVKGTDGVAVKNVDSWTEDNGTRHVRFQVGAANVFPRLALQRVSQYFGLLGANIKKVNCTTQQDSSNVLGTGNLPAEVTLIEMEVELNPESARSLEDLEVYEAELKRATKWMDDSVLEFAMSHPDIPISTVEVMMMLCKLQHARLALNDPYAFTLSAIDQYIRQEQQLPHLTAIAELFLDRFNPANPLSCADFQARAAQLRQNFNKGVSDEKALQFMESSLEAVEATLRTNFYLPDRYAIALRLHPSFTGHGTVGTDLPHGVFFISGRRFKAFHVRFRDTARGGLRVVCPRTKEAHAVESGRIFNEAYSLAFAQQLKNKDIPEGGSKAVLLMEPNKQDGFNPDKFGSHFMVRKCVRAFTDALLDLTSKHDEWHNVVDHLGSQELLFLGPDENILPEDIEWIINRASQRNYFNPQALMSSKPTNGINHKEYGVTSEGVAVFLDVALRRLKLHPDTTNRPVRIKLTGGTDGDVAGNMLRILHRDYGSAVHVVGISDGTGCVEDPSGICAEELMRLVELSLPLKDFDASRLGPEGVLTLANTVEGVHIRDTMHNRVQADAFVPAGGRPATMHAGNWRDYLSGPDGAPSSPLIVEGANLFLTPEARQSLFDDAAVVVVKDSSANKCGVITSSYEVLAAMMVPKDAFLEHKVSIVEDVLSQLRRLAAVEAKLLFNEFEKDPRLSIPAQSTRASEAITRIHDAVVSELQNIVPDANGELDWETPVCMNRHGEGRLTLAEAVTLLTREHIPAALQDCAEKFNEHDDKPLLACLPWPYLQNIIACKLATKLVYYEGLTYVESLPPNDTKLLAATAFRYLTEEEKVKRLMQQIEESSDLSSQDELLQFVKKAGVRAALNMQNV</sequence>
<dbReference type="Proteomes" id="UP001190700">
    <property type="component" value="Unassembled WGS sequence"/>
</dbReference>
<dbReference type="SUPFAM" id="SSF53223">
    <property type="entry name" value="Aminoacid dehydrogenase-like, N-terminal domain"/>
    <property type="match status" value="1"/>
</dbReference>
<dbReference type="SUPFAM" id="SSF51735">
    <property type="entry name" value="NAD(P)-binding Rossmann-fold domains"/>
    <property type="match status" value="1"/>
</dbReference>
<dbReference type="InterPro" id="IPR006096">
    <property type="entry name" value="Glu/Leu/Phe/Val/Trp_DH_C"/>
</dbReference>
<gene>
    <name evidence="4" type="ORF">CYMTET_5789</name>
</gene>
<dbReference type="InterPro" id="IPR046346">
    <property type="entry name" value="Aminoacid_DH-like_N_sf"/>
</dbReference>
<proteinExistence type="inferred from homology"/>
<protein>
    <recommendedName>
        <fullName evidence="3">Glutamate/phenylalanine/leucine/valine/L-tryptophan dehydrogenase C-terminal domain-containing protein</fullName>
    </recommendedName>
</protein>
<dbReference type="AlphaFoldDB" id="A0AAE0GYR0"/>
<comment type="caution">
    <text evidence="4">The sequence shown here is derived from an EMBL/GenBank/DDBJ whole genome shotgun (WGS) entry which is preliminary data.</text>
</comment>
<evidence type="ECO:0000259" key="3">
    <source>
        <dbReference type="SMART" id="SM00839"/>
    </source>
</evidence>
<dbReference type="InterPro" id="IPR036291">
    <property type="entry name" value="NAD(P)-bd_dom_sf"/>
</dbReference>
<name>A0AAE0GYR0_9CHLO</name>
<dbReference type="EMBL" id="LGRX02001211">
    <property type="protein sequence ID" value="KAK3286663.1"/>
    <property type="molecule type" value="Genomic_DNA"/>
</dbReference>
<evidence type="ECO:0000256" key="2">
    <source>
        <dbReference type="ARBA" id="ARBA00023002"/>
    </source>
</evidence>
<comment type="similarity">
    <text evidence="1">Belongs to the Glu/Leu/Phe/Val dehydrogenases family.</text>
</comment>
<dbReference type="PANTHER" id="PTHR11606:SF39">
    <property type="entry name" value="GLUTAMATE_PHENYLALANINE_LEUCINE_VALINE_L-TRYPTOPHAN DEHYDROGENASE C-TERMINAL DOMAIN-CONTAINING PROTEIN"/>
    <property type="match status" value="1"/>
</dbReference>
<dbReference type="SMART" id="SM00839">
    <property type="entry name" value="ELFV_dehydrog"/>
    <property type="match status" value="1"/>
</dbReference>